<name>A0ABT8L183_9BACT</name>
<feature type="transmembrane region" description="Helical" evidence="2">
    <location>
        <begin position="184"/>
        <end position="204"/>
    </location>
</feature>
<keyword evidence="2" id="KW-0812">Transmembrane</keyword>
<evidence type="ECO:0000313" key="3">
    <source>
        <dbReference type="EMBL" id="MDN5211507.1"/>
    </source>
</evidence>
<organism evidence="3 4">
    <name type="scientific">Agaribacillus aureus</name>
    <dbReference type="NCBI Taxonomy" id="3051825"/>
    <lineage>
        <taxon>Bacteria</taxon>
        <taxon>Pseudomonadati</taxon>
        <taxon>Bacteroidota</taxon>
        <taxon>Cytophagia</taxon>
        <taxon>Cytophagales</taxon>
        <taxon>Splendidivirgaceae</taxon>
        <taxon>Agaribacillus</taxon>
    </lineage>
</organism>
<feature type="transmembrane region" description="Helical" evidence="2">
    <location>
        <begin position="553"/>
        <end position="570"/>
    </location>
</feature>
<keyword evidence="1" id="KW-0175">Coiled coil</keyword>
<proteinExistence type="predicted"/>
<protein>
    <submittedName>
        <fullName evidence="3">DUF2339 domain-containing protein</fullName>
    </submittedName>
</protein>
<feature type="transmembrane region" description="Helical" evidence="2">
    <location>
        <begin position="344"/>
        <end position="367"/>
    </location>
</feature>
<evidence type="ECO:0000313" key="4">
    <source>
        <dbReference type="Proteomes" id="UP001172083"/>
    </source>
</evidence>
<gene>
    <name evidence="3" type="ORF">QQ020_05580</name>
</gene>
<feature type="transmembrane region" description="Helical" evidence="2">
    <location>
        <begin position="319"/>
        <end position="338"/>
    </location>
</feature>
<accession>A0ABT8L183</accession>
<evidence type="ECO:0000256" key="1">
    <source>
        <dbReference type="SAM" id="Coils"/>
    </source>
</evidence>
<keyword evidence="4" id="KW-1185">Reference proteome</keyword>
<feature type="transmembrane region" description="Helical" evidence="2">
    <location>
        <begin position="493"/>
        <end position="515"/>
    </location>
</feature>
<dbReference type="InterPro" id="IPR019286">
    <property type="entry name" value="DUF2339_TM"/>
</dbReference>
<feature type="transmembrane region" description="Helical" evidence="2">
    <location>
        <begin position="234"/>
        <end position="253"/>
    </location>
</feature>
<dbReference type="EMBL" id="JAUJEB010000001">
    <property type="protein sequence ID" value="MDN5211507.1"/>
    <property type="molecule type" value="Genomic_DNA"/>
</dbReference>
<feature type="transmembrane region" description="Helical" evidence="2">
    <location>
        <begin position="289"/>
        <end position="307"/>
    </location>
</feature>
<sequence length="774" mass="88310">MPGDNQNIGQLLEKLDLLLKKQEAFQNEINQLKSEINSLKHEESPMAEKPPATFETKVVVDAPEVASKTDTGLPHQKKPTSGSRFPAFTIKQSWERFIGENLINKIGIIITVIGAGIGAKYSIEHQLISPLTRIILGYLLGIALLGFGIKLKQKYEHYSAVLVSGAMAILYFITFAAYDFYTLISQTVAFSMMVVFTVFTVVAALSYNRQVIAVIGLVGSYAVPFLLSDESGNHIFLLSYISLINAGILIIAFKKYWKPVFYCAFGLTWLIFFSWYLANFRADDHLTEALVFATLYFLIFYFSFLSYKLIREEKYNKGDVVLLLLNSFIYFGLGYGILNDHDIGSQFLGLFTLANAIIHFAVCTVVYRKKLADRNLFYLIAGLVLVFITIAIPVQLDGNWVTLLWAGEAALLFWIGRAKGVVIYEQLAHPLILLAFASLLQDWSNPGISLKDVKPFFNIQLLSSLIFTGAFAGITWVNFYKKYKSQTDVSPRFWRLFNFIIPAIFLLAFYGSFLIEITNFFDKQYLLSLREGPADKLGFASSYIDGDIRRFKIIWTMNYTLLFLSLLAFINTRKIKNLQLQAVNLVLNFLTILIFLTTVLIALGDLRESYLTQHLANYYERGPINLYIRYISFGFVALLFLVSRQSLDGQPLKPPFNKLFELVLHSTIIWVLSSELLHWMDILVFEHSYKLGLSILWGIYALWLVILGIWKNKKHLRVVGIFLFAITLCKLFFYDIAHLNTIKKTIVFVSLGILLLIISFLYNKYKDRINDDES</sequence>
<reference evidence="3" key="1">
    <citation type="submission" date="2023-06" db="EMBL/GenBank/DDBJ databases">
        <title>Genomic of Agaribacillus aureum.</title>
        <authorList>
            <person name="Wang G."/>
        </authorList>
    </citation>
    <scope>NUCLEOTIDE SEQUENCE</scope>
    <source>
        <strain evidence="3">BMA12</strain>
    </source>
</reference>
<feature type="coiled-coil region" evidence="1">
    <location>
        <begin position="8"/>
        <end position="42"/>
    </location>
</feature>
<comment type="caution">
    <text evidence="3">The sequence shown here is derived from an EMBL/GenBank/DDBJ whole genome shotgun (WGS) entry which is preliminary data.</text>
</comment>
<dbReference type="Pfam" id="PF10101">
    <property type="entry name" value="DUF2339"/>
    <property type="match status" value="1"/>
</dbReference>
<feature type="transmembrane region" description="Helical" evidence="2">
    <location>
        <begin position="691"/>
        <end position="709"/>
    </location>
</feature>
<feature type="transmembrane region" description="Helical" evidence="2">
    <location>
        <begin position="260"/>
        <end position="277"/>
    </location>
</feature>
<feature type="transmembrane region" description="Helical" evidence="2">
    <location>
        <begin position="624"/>
        <end position="642"/>
    </location>
</feature>
<feature type="transmembrane region" description="Helical" evidence="2">
    <location>
        <begin position="211"/>
        <end position="228"/>
    </location>
</feature>
<feature type="transmembrane region" description="Helical" evidence="2">
    <location>
        <begin position="582"/>
        <end position="604"/>
    </location>
</feature>
<keyword evidence="2" id="KW-1133">Transmembrane helix</keyword>
<feature type="transmembrane region" description="Helical" evidence="2">
    <location>
        <begin position="662"/>
        <end position="679"/>
    </location>
</feature>
<feature type="transmembrane region" description="Helical" evidence="2">
    <location>
        <begin position="376"/>
        <end position="394"/>
    </location>
</feature>
<feature type="transmembrane region" description="Helical" evidence="2">
    <location>
        <begin position="102"/>
        <end position="121"/>
    </location>
</feature>
<dbReference type="RefSeq" id="WP_346756840.1">
    <property type="nucleotide sequence ID" value="NZ_JAUJEB010000001.1"/>
</dbReference>
<feature type="transmembrane region" description="Helical" evidence="2">
    <location>
        <begin position="716"/>
        <end position="733"/>
    </location>
</feature>
<feature type="transmembrane region" description="Helical" evidence="2">
    <location>
        <begin position="127"/>
        <end position="147"/>
    </location>
</feature>
<dbReference type="PANTHER" id="PTHR38434">
    <property type="entry name" value="BLL2549 PROTEIN"/>
    <property type="match status" value="1"/>
</dbReference>
<keyword evidence="2" id="KW-0472">Membrane</keyword>
<dbReference type="Proteomes" id="UP001172083">
    <property type="component" value="Unassembled WGS sequence"/>
</dbReference>
<feature type="transmembrane region" description="Helical" evidence="2">
    <location>
        <begin position="461"/>
        <end position="481"/>
    </location>
</feature>
<evidence type="ECO:0000256" key="2">
    <source>
        <dbReference type="SAM" id="Phobius"/>
    </source>
</evidence>
<feature type="transmembrane region" description="Helical" evidence="2">
    <location>
        <begin position="159"/>
        <end position="178"/>
    </location>
</feature>
<feature type="transmembrane region" description="Helical" evidence="2">
    <location>
        <begin position="745"/>
        <end position="762"/>
    </location>
</feature>
<dbReference type="PANTHER" id="PTHR38434:SF1">
    <property type="entry name" value="BLL2549 PROTEIN"/>
    <property type="match status" value="1"/>
</dbReference>